<organism evidence="2">
    <name type="scientific">Chromera velia CCMP2878</name>
    <dbReference type="NCBI Taxonomy" id="1169474"/>
    <lineage>
        <taxon>Eukaryota</taxon>
        <taxon>Sar</taxon>
        <taxon>Alveolata</taxon>
        <taxon>Colpodellida</taxon>
        <taxon>Chromeraceae</taxon>
        <taxon>Chromera</taxon>
    </lineage>
</organism>
<feature type="region of interest" description="Disordered" evidence="1">
    <location>
        <begin position="1"/>
        <end position="25"/>
    </location>
</feature>
<gene>
    <name evidence="2" type="ORF">Cvel_28117.t1.CR2</name>
</gene>
<dbReference type="EMBL" id="CDMZ01002861">
    <property type="protein sequence ID" value="CUC10172.1"/>
    <property type="molecule type" value="Genomic_DNA"/>
</dbReference>
<sequence>MMAGSKAYCSRDDRDPSPWRQKDKSSLKVDVYHQKGCQACDEMVDSLVNAGMEVNVYRVEVSANRRALWKLLDKVAPNLETVELPVVVLGYDVYVDPDLDKFLQNVVKPIVRRARRKERDRDDHDFACSPSALLQRHDGKAPLDDSPRAITISREMRDRGCAQNMSSGQCAFSDPMAITVSRPTVGCGDPGESSAACPRPCNPCDEYSLPEVKLFGTAGCKRTNEVAAALQAADINFDNVDIHFCSNVKDMWARISQCEGGGAQDCIRTVIRPLACKVHHIKALMQHSSAATVHLGQQCMASPCYAPSQCLPSACGKQSAPTCVGGRSVGCAIGSPVTRVIARH</sequence>
<proteinExistence type="predicted"/>
<evidence type="ECO:0000313" key="2">
    <source>
        <dbReference type="EMBL" id="CUC10172.1"/>
    </source>
</evidence>
<reference evidence="2" key="1">
    <citation type="submission" date="2014-11" db="EMBL/GenBank/DDBJ databases">
        <title>Molecular phylogeny of cliff fern family Woodsiaceae with morphological implications.</title>
        <authorList>
            <person name="Shao Y.-Z."/>
            <person name="Wei R."/>
            <person name="Zhang X.-C."/>
        </authorList>
    </citation>
    <scope>NUCLEOTIDE SEQUENCE</scope>
</reference>
<evidence type="ECO:0008006" key="3">
    <source>
        <dbReference type="Google" id="ProtNLM"/>
    </source>
</evidence>
<protein>
    <recommendedName>
        <fullName evidence="3">Glutaredoxin domain-containing protein</fullName>
    </recommendedName>
</protein>
<accession>A0A0K6S939</accession>
<name>A0A0K6S939_9ALVE</name>
<dbReference type="VEuPathDB" id="CryptoDB:Cvel_28117"/>
<feature type="compositionally biased region" description="Basic and acidic residues" evidence="1">
    <location>
        <begin position="9"/>
        <end position="25"/>
    </location>
</feature>
<dbReference type="AlphaFoldDB" id="A0A0K6S939"/>
<evidence type="ECO:0000256" key="1">
    <source>
        <dbReference type="SAM" id="MobiDB-lite"/>
    </source>
</evidence>
<dbReference type="PhylomeDB" id="A0A0K6S939"/>